<evidence type="ECO:0000313" key="2">
    <source>
        <dbReference type="Proteomes" id="UP000001338"/>
    </source>
</evidence>
<accession>A0A828Z0G1</accession>
<gene>
    <name evidence="1" type="ORF">LEP1GSC036_4351</name>
</gene>
<reference evidence="1 2" key="1">
    <citation type="submission" date="2012-10" db="EMBL/GenBank/DDBJ databases">
        <authorList>
            <person name="Harkins D.M."/>
            <person name="Durkin A.S."/>
            <person name="Brinkac L.M."/>
            <person name="Haft D.H."/>
            <person name="Selengut J.D."/>
            <person name="Sanka R."/>
            <person name="DePew J."/>
            <person name="Purushe J."/>
            <person name="Whelen A.C."/>
            <person name="Vinetz J.M."/>
            <person name="Sutton G.G."/>
            <person name="Nierman W.C."/>
            <person name="Fouts D.E."/>
        </authorList>
    </citation>
    <scope>NUCLEOTIDE SEQUENCE [LARGE SCALE GENOMIC DNA]</scope>
    <source>
        <strain evidence="1 2">2006001853</strain>
    </source>
</reference>
<sequence length="64" mass="7498">MNDLLKDFIPSSQKDVGQNGILFLNRVFIKLNLKPKWSDYIIFRNGPVKFRSGFLDLRTEIVLK</sequence>
<comment type="caution">
    <text evidence="1">The sequence shown here is derived from an EMBL/GenBank/DDBJ whole genome shotgun (WGS) entry which is preliminary data.</text>
</comment>
<proteinExistence type="predicted"/>
<name>A0A828Z0G1_9LEPT</name>
<protein>
    <submittedName>
        <fullName evidence="1">Uncharacterized protein</fullName>
    </submittedName>
</protein>
<evidence type="ECO:0000313" key="1">
    <source>
        <dbReference type="EMBL" id="EKR63498.1"/>
    </source>
</evidence>
<dbReference type="AlphaFoldDB" id="A0A828Z0G1"/>
<dbReference type="Proteomes" id="UP000001338">
    <property type="component" value="Unassembled WGS sequence"/>
</dbReference>
<dbReference type="EMBL" id="AFLV02000058">
    <property type="protein sequence ID" value="EKR63498.1"/>
    <property type="molecule type" value="Genomic_DNA"/>
</dbReference>
<organism evidence="1 2">
    <name type="scientific">Leptospira weilii str. 2006001853</name>
    <dbReference type="NCBI Taxonomy" id="1001589"/>
    <lineage>
        <taxon>Bacteria</taxon>
        <taxon>Pseudomonadati</taxon>
        <taxon>Spirochaetota</taxon>
        <taxon>Spirochaetia</taxon>
        <taxon>Leptospirales</taxon>
        <taxon>Leptospiraceae</taxon>
        <taxon>Leptospira</taxon>
    </lineage>
</organism>